<proteinExistence type="predicted"/>
<reference evidence="1" key="2">
    <citation type="journal article" date="2015" name="Data Brief">
        <title>Shoot transcriptome of the giant reed, Arundo donax.</title>
        <authorList>
            <person name="Barrero R.A."/>
            <person name="Guerrero F.D."/>
            <person name="Moolhuijzen P."/>
            <person name="Goolsby J.A."/>
            <person name="Tidwell J."/>
            <person name="Bellgard S.E."/>
            <person name="Bellgard M.I."/>
        </authorList>
    </citation>
    <scope>NUCLEOTIDE SEQUENCE</scope>
    <source>
        <tissue evidence="1">Shoot tissue taken approximately 20 cm above the soil surface</tissue>
    </source>
</reference>
<reference evidence="1" key="1">
    <citation type="submission" date="2014-09" db="EMBL/GenBank/DDBJ databases">
        <authorList>
            <person name="Magalhaes I.L.F."/>
            <person name="Oliveira U."/>
            <person name="Santos F.R."/>
            <person name="Vidigal T.H.D.A."/>
            <person name="Brescovit A.D."/>
            <person name="Santos A.J."/>
        </authorList>
    </citation>
    <scope>NUCLEOTIDE SEQUENCE</scope>
    <source>
        <tissue evidence="1">Shoot tissue taken approximately 20 cm above the soil surface</tissue>
    </source>
</reference>
<dbReference type="EMBL" id="GBRH01241946">
    <property type="protein sequence ID" value="JAD55949.1"/>
    <property type="molecule type" value="Transcribed_RNA"/>
</dbReference>
<organism evidence="1">
    <name type="scientific">Arundo donax</name>
    <name type="common">Giant reed</name>
    <name type="synonym">Donax arundinaceus</name>
    <dbReference type="NCBI Taxonomy" id="35708"/>
    <lineage>
        <taxon>Eukaryota</taxon>
        <taxon>Viridiplantae</taxon>
        <taxon>Streptophyta</taxon>
        <taxon>Embryophyta</taxon>
        <taxon>Tracheophyta</taxon>
        <taxon>Spermatophyta</taxon>
        <taxon>Magnoliopsida</taxon>
        <taxon>Liliopsida</taxon>
        <taxon>Poales</taxon>
        <taxon>Poaceae</taxon>
        <taxon>PACMAD clade</taxon>
        <taxon>Arundinoideae</taxon>
        <taxon>Arundineae</taxon>
        <taxon>Arundo</taxon>
    </lineage>
</organism>
<accession>A0A0A9RU07</accession>
<sequence length="57" mass="5808">MNSTSPGTGRLLMFSSASLAACSAASEVEMQSSVSPHLSIIAFRTTLQLSTNTTASG</sequence>
<dbReference type="AlphaFoldDB" id="A0A0A9RU07"/>
<name>A0A0A9RU07_ARUDO</name>
<evidence type="ECO:0000313" key="1">
    <source>
        <dbReference type="EMBL" id="JAD55949.1"/>
    </source>
</evidence>
<protein>
    <submittedName>
        <fullName evidence="1">Dmt101</fullName>
    </submittedName>
</protein>